<dbReference type="PROSITE" id="PS50865">
    <property type="entry name" value="ZF_MYND_2"/>
    <property type="match status" value="1"/>
</dbReference>
<evidence type="ECO:0000256" key="3">
    <source>
        <dbReference type="ARBA" id="ARBA00022833"/>
    </source>
</evidence>
<sequence length="117" mass="13183">MMRAGAKIRAHDMEHLRELVDKIPSRPRYSLPHLDSGFRDPGKVQFLVALENYKAGTPRSFADPSCYKCGKMQVDTGNALKQCAGCKKVWYCDRDCQKGHWADHKAACARSKRSANV</sequence>
<evidence type="ECO:0000256" key="2">
    <source>
        <dbReference type="ARBA" id="ARBA00022771"/>
    </source>
</evidence>
<keyword evidence="3" id="KW-0862">Zinc</keyword>
<evidence type="ECO:0000313" key="7">
    <source>
        <dbReference type="Proteomes" id="UP000756346"/>
    </source>
</evidence>
<dbReference type="InterPro" id="IPR024119">
    <property type="entry name" value="TF_DEAF-1"/>
</dbReference>
<dbReference type="PROSITE" id="PS01360">
    <property type="entry name" value="ZF_MYND_1"/>
    <property type="match status" value="1"/>
</dbReference>
<organism evidence="6 7">
    <name type="scientific">Microdochium trichocladiopsis</name>
    <dbReference type="NCBI Taxonomy" id="1682393"/>
    <lineage>
        <taxon>Eukaryota</taxon>
        <taxon>Fungi</taxon>
        <taxon>Dikarya</taxon>
        <taxon>Ascomycota</taxon>
        <taxon>Pezizomycotina</taxon>
        <taxon>Sordariomycetes</taxon>
        <taxon>Xylariomycetidae</taxon>
        <taxon>Xylariales</taxon>
        <taxon>Microdochiaceae</taxon>
        <taxon>Microdochium</taxon>
    </lineage>
</organism>
<dbReference type="Pfam" id="PF01753">
    <property type="entry name" value="zf-MYND"/>
    <property type="match status" value="1"/>
</dbReference>
<keyword evidence="2 4" id="KW-0863">Zinc-finger</keyword>
<evidence type="ECO:0000256" key="4">
    <source>
        <dbReference type="PROSITE-ProRule" id="PRU00134"/>
    </source>
</evidence>
<dbReference type="InterPro" id="IPR002893">
    <property type="entry name" value="Znf_MYND"/>
</dbReference>
<dbReference type="AlphaFoldDB" id="A0A9P8YAZ8"/>
<dbReference type="GO" id="GO:0005634">
    <property type="term" value="C:nucleus"/>
    <property type="evidence" value="ECO:0007669"/>
    <property type="project" value="TreeGrafter"/>
</dbReference>
<feature type="domain" description="MYND-type" evidence="5">
    <location>
        <begin position="66"/>
        <end position="108"/>
    </location>
</feature>
<dbReference type="GO" id="GO:0008270">
    <property type="term" value="F:zinc ion binding"/>
    <property type="evidence" value="ECO:0007669"/>
    <property type="project" value="UniProtKB-KW"/>
</dbReference>
<accession>A0A9P8YAZ8</accession>
<proteinExistence type="predicted"/>
<name>A0A9P8YAZ8_9PEZI</name>
<dbReference type="Proteomes" id="UP000756346">
    <property type="component" value="Unassembled WGS sequence"/>
</dbReference>
<dbReference type="OrthoDB" id="341421at2759"/>
<gene>
    <name evidence="6" type="ORF">B0I36DRAFT_313855</name>
</gene>
<dbReference type="GO" id="GO:0000981">
    <property type="term" value="F:DNA-binding transcription factor activity, RNA polymerase II-specific"/>
    <property type="evidence" value="ECO:0007669"/>
    <property type="project" value="TreeGrafter"/>
</dbReference>
<dbReference type="RefSeq" id="XP_046016472.1">
    <property type="nucleotide sequence ID" value="XM_046152679.1"/>
</dbReference>
<dbReference type="SUPFAM" id="SSF144232">
    <property type="entry name" value="HIT/MYND zinc finger-like"/>
    <property type="match status" value="1"/>
</dbReference>
<evidence type="ECO:0000259" key="5">
    <source>
        <dbReference type="PROSITE" id="PS50865"/>
    </source>
</evidence>
<reference evidence="6" key="1">
    <citation type="journal article" date="2021" name="Nat. Commun.">
        <title>Genetic determinants of endophytism in the Arabidopsis root mycobiome.</title>
        <authorList>
            <person name="Mesny F."/>
            <person name="Miyauchi S."/>
            <person name="Thiergart T."/>
            <person name="Pickel B."/>
            <person name="Atanasova L."/>
            <person name="Karlsson M."/>
            <person name="Huettel B."/>
            <person name="Barry K.W."/>
            <person name="Haridas S."/>
            <person name="Chen C."/>
            <person name="Bauer D."/>
            <person name="Andreopoulos W."/>
            <person name="Pangilinan J."/>
            <person name="LaButti K."/>
            <person name="Riley R."/>
            <person name="Lipzen A."/>
            <person name="Clum A."/>
            <person name="Drula E."/>
            <person name="Henrissat B."/>
            <person name="Kohler A."/>
            <person name="Grigoriev I.V."/>
            <person name="Martin F.M."/>
            <person name="Hacquard S."/>
        </authorList>
    </citation>
    <scope>NUCLEOTIDE SEQUENCE</scope>
    <source>
        <strain evidence="6">MPI-CAGE-CH-0230</strain>
    </source>
</reference>
<protein>
    <recommendedName>
        <fullName evidence="5">MYND-type domain-containing protein</fullName>
    </recommendedName>
</protein>
<keyword evidence="7" id="KW-1185">Reference proteome</keyword>
<dbReference type="EMBL" id="JAGTJQ010000002">
    <property type="protein sequence ID" value="KAH7037351.1"/>
    <property type="molecule type" value="Genomic_DNA"/>
</dbReference>
<dbReference type="GeneID" id="70182225"/>
<keyword evidence="1" id="KW-0479">Metal-binding</keyword>
<evidence type="ECO:0000313" key="6">
    <source>
        <dbReference type="EMBL" id="KAH7037351.1"/>
    </source>
</evidence>
<comment type="caution">
    <text evidence="6">The sequence shown here is derived from an EMBL/GenBank/DDBJ whole genome shotgun (WGS) entry which is preliminary data.</text>
</comment>
<dbReference type="PANTHER" id="PTHR10237">
    <property type="entry name" value="DEFORMED EPIDERMAL AUTOREGULATORY FACTOR 1 HOMOLOG SUPPRESSIN"/>
    <property type="match status" value="1"/>
</dbReference>
<evidence type="ECO:0000256" key="1">
    <source>
        <dbReference type="ARBA" id="ARBA00022723"/>
    </source>
</evidence>
<dbReference type="Gene3D" id="6.10.140.2220">
    <property type="match status" value="1"/>
</dbReference>
<dbReference type="PANTHER" id="PTHR10237:SF14">
    <property type="entry name" value="MYND-TYPE DOMAIN-CONTAINING PROTEIN"/>
    <property type="match status" value="1"/>
</dbReference>